<dbReference type="GO" id="GO:0008270">
    <property type="term" value="F:zinc ion binding"/>
    <property type="evidence" value="ECO:0007669"/>
    <property type="project" value="UniProtKB-KW"/>
</dbReference>
<dbReference type="InterPro" id="IPR023780">
    <property type="entry name" value="Chromo_domain"/>
</dbReference>
<dbReference type="SMART" id="SM00298">
    <property type="entry name" value="CHROMO"/>
    <property type="match status" value="2"/>
</dbReference>
<sequence>MSADGPNEKTKNETAWGYQCSDWAKRAGFTGGMGLHAARREALIKVDDGGYSLGQVMKFAAHRNSKTLVGHYLDDMSNVDGAAVFLGLEPRRDLTEDFRSASMKRSPDLQHSLPRKCLDELRQRRDFTDLGEQIDNLSAQITAAIMEKGRQELKAQRRYVYDQRQKLINEELAKYRRTQRRVHSAQCEVDDQGEWHRSYFDRVVRHMVPERDRLARTLPIAAPLRSPEGISALQDLIELRTNDSRVAYQEVLRPIGGCCPVPTCGQEMKDIVVQERWKHVYRCSKDYHEKQSGFAEFCFQCSRWITTETDWEAHCQDHIDNLDVPFRCEPVTFRHADSVPCPNLPCAKVLHSESDLWHHLGDIHSTHKPDVRKKRQRLLESSVIQPLCGSQPVAIDAERGIWEAEALLAKWKRGNTTWYLVKWKGFPHEGNTWEKRKDIGPGLVEEFEATYQGNHSGVRLLKKRVLRRRVEYLVEWKGRPESENSWEKEATVSRERIMEFGAS</sequence>
<keyword evidence="2" id="KW-0862">Zinc</keyword>
<evidence type="ECO:0000259" key="3">
    <source>
        <dbReference type="PROSITE" id="PS50013"/>
    </source>
</evidence>
<dbReference type="EMBL" id="MU253871">
    <property type="protein sequence ID" value="KAG9244994.1"/>
    <property type="molecule type" value="Genomic_DNA"/>
</dbReference>
<dbReference type="GO" id="GO:0006338">
    <property type="term" value="P:chromatin remodeling"/>
    <property type="evidence" value="ECO:0007669"/>
    <property type="project" value="UniProtKB-ARBA"/>
</dbReference>
<evidence type="ECO:0008006" key="7">
    <source>
        <dbReference type="Google" id="ProtNLM"/>
    </source>
</evidence>
<feature type="domain" description="C2H2-type" evidence="4">
    <location>
        <begin position="339"/>
        <end position="369"/>
    </location>
</feature>
<dbReference type="InterPro" id="IPR013087">
    <property type="entry name" value="Znf_C2H2_type"/>
</dbReference>
<keyword evidence="6" id="KW-1185">Reference proteome</keyword>
<comment type="subunit">
    <text evidence="1">Component of the NuA4 histone acetyltransferase complex.</text>
</comment>
<dbReference type="OrthoDB" id="4357582at2759"/>
<evidence type="ECO:0000259" key="4">
    <source>
        <dbReference type="PROSITE" id="PS50157"/>
    </source>
</evidence>
<dbReference type="PROSITE" id="PS50013">
    <property type="entry name" value="CHROMO_2"/>
    <property type="match status" value="2"/>
</dbReference>
<dbReference type="InterPro" id="IPR000953">
    <property type="entry name" value="Chromo/chromo_shadow_dom"/>
</dbReference>
<gene>
    <name evidence="5" type="ORF">BJ878DRAFT_420194</name>
</gene>
<dbReference type="PROSITE" id="PS00028">
    <property type="entry name" value="ZINC_FINGER_C2H2_1"/>
    <property type="match status" value="1"/>
</dbReference>
<protein>
    <recommendedName>
        <fullName evidence="7">Chromo domain-containing protein</fullName>
    </recommendedName>
</protein>
<dbReference type="Proteomes" id="UP000887226">
    <property type="component" value="Unassembled WGS sequence"/>
</dbReference>
<dbReference type="AlphaFoldDB" id="A0A9P8CFC0"/>
<dbReference type="CDD" id="cd00024">
    <property type="entry name" value="CD_CSD"/>
    <property type="match status" value="1"/>
</dbReference>
<dbReference type="SUPFAM" id="SSF54160">
    <property type="entry name" value="Chromo domain-like"/>
    <property type="match status" value="2"/>
</dbReference>
<reference evidence="5" key="1">
    <citation type="journal article" date="2021" name="IMA Fungus">
        <title>Genomic characterization of three marine fungi, including Emericellopsis atlantica sp. nov. with signatures of a generalist lifestyle and marine biomass degradation.</title>
        <authorList>
            <person name="Hagestad O.C."/>
            <person name="Hou L."/>
            <person name="Andersen J.H."/>
            <person name="Hansen E.H."/>
            <person name="Altermark B."/>
            <person name="Li C."/>
            <person name="Kuhnert E."/>
            <person name="Cox R.J."/>
            <person name="Crous P.W."/>
            <person name="Spatafora J.W."/>
            <person name="Lail K."/>
            <person name="Amirebrahimi M."/>
            <person name="Lipzen A."/>
            <person name="Pangilinan J."/>
            <person name="Andreopoulos W."/>
            <person name="Hayes R.D."/>
            <person name="Ng V."/>
            <person name="Grigoriev I.V."/>
            <person name="Jackson S.A."/>
            <person name="Sutton T.D.S."/>
            <person name="Dobson A.D.W."/>
            <person name="Rama T."/>
        </authorList>
    </citation>
    <scope>NUCLEOTIDE SEQUENCE</scope>
    <source>
        <strain evidence="5">TRa3180A</strain>
    </source>
</reference>
<dbReference type="PROSITE" id="PS50157">
    <property type="entry name" value="ZINC_FINGER_C2H2_2"/>
    <property type="match status" value="1"/>
</dbReference>
<name>A0A9P8CFC0_9HELO</name>
<dbReference type="Gene3D" id="2.40.50.40">
    <property type="match status" value="2"/>
</dbReference>
<feature type="domain" description="Chromo" evidence="3">
    <location>
        <begin position="455"/>
        <end position="503"/>
    </location>
</feature>
<feature type="domain" description="Chromo" evidence="3">
    <location>
        <begin position="402"/>
        <end position="439"/>
    </location>
</feature>
<accession>A0A9P8CFC0</accession>
<dbReference type="InterPro" id="IPR011010">
    <property type="entry name" value="DNA_brk_join_enz"/>
</dbReference>
<keyword evidence="2" id="KW-0479">Metal-binding</keyword>
<dbReference type="GO" id="GO:0003677">
    <property type="term" value="F:DNA binding"/>
    <property type="evidence" value="ECO:0007669"/>
    <property type="project" value="InterPro"/>
</dbReference>
<dbReference type="PANTHER" id="PTHR37535">
    <property type="entry name" value="FLUG DOMAIN PROTEIN"/>
    <property type="match status" value="1"/>
</dbReference>
<comment type="caution">
    <text evidence="5">The sequence shown here is derived from an EMBL/GenBank/DDBJ whole genome shotgun (WGS) entry which is preliminary data.</text>
</comment>
<evidence type="ECO:0000256" key="2">
    <source>
        <dbReference type="PROSITE-ProRule" id="PRU00042"/>
    </source>
</evidence>
<dbReference type="PANTHER" id="PTHR37535:SF3">
    <property type="entry name" value="FLUG DOMAIN-CONTAINING PROTEIN"/>
    <property type="match status" value="1"/>
</dbReference>
<keyword evidence="2" id="KW-0863">Zinc-finger</keyword>
<organism evidence="5 6">
    <name type="scientific">Calycina marina</name>
    <dbReference type="NCBI Taxonomy" id="1763456"/>
    <lineage>
        <taxon>Eukaryota</taxon>
        <taxon>Fungi</taxon>
        <taxon>Dikarya</taxon>
        <taxon>Ascomycota</taxon>
        <taxon>Pezizomycotina</taxon>
        <taxon>Leotiomycetes</taxon>
        <taxon>Helotiales</taxon>
        <taxon>Pezizellaceae</taxon>
        <taxon>Calycina</taxon>
    </lineage>
</organism>
<proteinExistence type="predicted"/>
<evidence type="ECO:0000313" key="5">
    <source>
        <dbReference type="EMBL" id="KAG9244994.1"/>
    </source>
</evidence>
<dbReference type="InterPro" id="IPR016197">
    <property type="entry name" value="Chromo-like_dom_sf"/>
</dbReference>
<evidence type="ECO:0000256" key="1">
    <source>
        <dbReference type="ARBA" id="ARBA00011353"/>
    </source>
</evidence>
<dbReference type="SUPFAM" id="SSF56349">
    <property type="entry name" value="DNA breaking-rejoining enzymes"/>
    <property type="match status" value="1"/>
</dbReference>
<evidence type="ECO:0000313" key="6">
    <source>
        <dbReference type="Proteomes" id="UP000887226"/>
    </source>
</evidence>
<dbReference type="Pfam" id="PF00385">
    <property type="entry name" value="Chromo"/>
    <property type="match status" value="2"/>
</dbReference>